<evidence type="ECO:0000313" key="4">
    <source>
        <dbReference type="EMBL" id="PIR90911.1"/>
    </source>
</evidence>
<dbReference type="PROSITE" id="PS50110">
    <property type="entry name" value="RESPONSE_REGULATORY"/>
    <property type="match status" value="1"/>
</dbReference>
<dbReference type="Proteomes" id="UP000228906">
    <property type="component" value="Unassembled WGS sequence"/>
</dbReference>
<accession>A0A2H0UVQ5</accession>
<feature type="modified residue" description="4-aspartylphosphate" evidence="2">
    <location>
        <position position="58"/>
    </location>
</feature>
<comment type="caution">
    <text evidence="4">The sequence shown here is derived from an EMBL/GenBank/DDBJ whole genome shotgun (WGS) entry which is preliminary data.</text>
</comment>
<feature type="domain" description="Response regulatory" evidence="3">
    <location>
        <begin position="4"/>
        <end position="125"/>
    </location>
</feature>
<dbReference type="PANTHER" id="PTHR44591">
    <property type="entry name" value="STRESS RESPONSE REGULATOR PROTEIN 1"/>
    <property type="match status" value="1"/>
</dbReference>
<organism evidence="4 5">
    <name type="scientific">bacterium (Candidatus Gribaldobacteria) CG10_big_fil_rev_8_21_14_0_10_41_12</name>
    <dbReference type="NCBI Taxonomy" id="2014277"/>
    <lineage>
        <taxon>Bacteria</taxon>
        <taxon>Candidatus Gribaldobacteria</taxon>
    </lineage>
</organism>
<dbReference type="CDD" id="cd00156">
    <property type="entry name" value="REC"/>
    <property type="match status" value="1"/>
</dbReference>
<dbReference type="GO" id="GO:0000160">
    <property type="term" value="P:phosphorelay signal transduction system"/>
    <property type="evidence" value="ECO:0007669"/>
    <property type="project" value="InterPro"/>
</dbReference>
<protein>
    <recommendedName>
        <fullName evidence="3">Response regulatory domain-containing protein</fullName>
    </recommendedName>
</protein>
<dbReference type="Pfam" id="PF00072">
    <property type="entry name" value="Response_reg"/>
    <property type="match status" value="1"/>
</dbReference>
<evidence type="ECO:0000256" key="2">
    <source>
        <dbReference type="PROSITE-ProRule" id="PRU00169"/>
    </source>
</evidence>
<name>A0A2H0UVQ5_9BACT</name>
<dbReference type="InterPro" id="IPR011006">
    <property type="entry name" value="CheY-like_superfamily"/>
</dbReference>
<dbReference type="PANTHER" id="PTHR44591:SF3">
    <property type="entry name" value="RESPONSE REGULATORY DOMAIN-CONTAINING PROTEIN"/>
    <property type="match status" value="1"/>
</dbReference>
<dbReference type="InterPro" id="IPR001789">
    <property type="entry name" value="Sig_transdc_resp-reg_receiver"/>
</dbReference>
<sequence>MAQKILLIEDEPQLVEIYNVVLSKAGFVVETFKYGVQAKERLAAIRQGAEKPDLILIDLILPDMNGFEILEEAKKYPETRDIPCFISTNYSDPKLKKKCLALKAEKFILKTDHTPKELAEILKQRLSG</sequence>
<evidence type="ECO:0000256" key="1">
    <source>
        <dbReference type="ARBA" id="ARBA00022553"/>
    </source>
</evidence>
<reference evidence="5" key="1">
    <citation type="submission" date="2017-09" db="EMBL/GenBank/DDBJ databases">
        <title>Depth-based differentiation of microbial function through sediment-hosted aquifers and enrichment of novel symbionts in the deep terrestrial subsurface.</title>
        <authorList>
            <person name="Probst A.J."/>
            <person name="Ladd B."/>
            <person name="Jarett J.K."/>
            <person name="Geller-Mcgrath D.E."/>
            <person name="Sieber C.M.K."/>
            <person name="Emerson J.B."/>
            <person name="Anantharaman K."/>
            <person name="Thomas B.C."/>
            <person name="Malmstrom R."/>
            <person name="Stieglmeier M."/>
            <person name="Klingl A."/>
            <person name="Woyke T."/>
            <person name="Ryan C.M."/>
            <person name="Banfield J.F."/>
        </authorList>
    </citation>
    <scope>NUCLEOTIDE SEQUENCE [LARGE SCALE GENOMIC DNA]</scope>
</reference>
<dbReference type="SMART" id="SM00448">
    <property type="entry name" value="REC"/>
    <property type="match status" value="1"/>
</dbReference>
<evidence type="ECO:0000259" key="3">
    <source>
        <dbReference type="PROSITE" id="PS50110"/>
    </source>
</evidence>
<keyword evidence="1 2" id="KW-0597">Phosphoprotein</keyword>
<dbReference type="SUPFAM" id="SSF52172">
    <property type="entry name" value="CheY-like"/>
    <property type="match status" value="1"/>
</dbReference>
<dbReference type="Gene3D" id="3.40.50.2300">
    <property type="match status" value="1"/>
</dbReference>
<evidence type="ECO:0000313" key="5">
    <source>
        <dbReference type="Proteomes" id="UP000228906"/>
    </source>
</evidence>
<dbReference type="InterPro" id="IPR050595">
    <property type="entry name" value="Bact_response_regulator"/>
</dbReference>
<gene>
    <name evidence="4" type="ORF">COU03_03675</name>
</gene>
<proteinExistence type="predicted"/>
<dbReference type="AlphaFoldDB" id="A0A2H0UVQ5"/>
<dbReference type="EMBL" id="PFAV01000068">
    <property type="protein sequence ID" value="PIR90911.1"/>
    <property type="molecule type" value="Genomic_DNA"/>
</dbReference>